<sequence>MRLLGDSCVVGVSPPSTNPSTKSPYIPIFTNQHWTTNPTRVQPHHLPSTSTTPAHLLMYNTMLITPAGEFAYERRVHLGLEYYDPKLFSELFS</sequence>
<organism evidence="1 2">
    <name type="scientific">Dendrothele bispora (strain CBS 962.96)</name>
    <dbReference type="NCBI Taxonomy" id="1314807"/>
    <lineage>
        <taxon>Eukaryota</taxon>
        <taxon>Fungi</taxon>
        <taxon>Dikarya</taxon>
        <taxon>Basidiomycota</taxon>
        <taxon>Agaricomycotina</taxon>
        <taxon>Agaricomycetes</taxon>
        <taxon>Agaricomycetidae</taxon>
        <taxon>Agaricales</taxon>
        <taxon>Agaricales incertae sedis</taxon>
        <taxon>Dendrothele</taxon>
    </lineage>
</organism>
<keyword evidence="2" id="KW-1185">Reference proteome</keyword>
<accession>A0A4S8MC59</accession>
<proteinExistence type="predicted"/>
<dbReference type="EMBL" id="ML179116">
    <property type="protein sequence ID" value="THU99608.1"/>
    <property type="molecule type" value="Genomic_DNA"/>
</dbReference>
<protein>
    <submittedName>
        <fullName evidence="1">Uncharacterized protein</fullName>
    </submittedName>
</protein>
<evidence type="ECO:0000313" key="2">
    <source>
        <dbReference type="Proteomes" id="UP000297245"/>
    </source>
</evidence>
<dbReference type="Proteomes" id="UP000297245">
    <property type="component" value="Unassembled WGS sequence"/>
</dbReference>
<evidence type="ECO:0000313" key="1">
    <source>
        <dbReference type="EMBL" id="THU99608.1"/>
    </source>
</evidence>
<gene>
    <name evidence="1" type="ORF">K435DRAFT_488427</name>
</gene>
<name>A0A4S8MC59_DENBC</name>
<dbReference type="AlphaFoldDB" id="A0A4S8MC59"/>
<reference evidence="1 2" key="1">
    <citation type="journal article" date="2019" name="Nat. Ecol. Evol.">
        <title>Megaphylogeny resolves global patterns of mushroom evolution.</title>
        <authorList>
            <person name="Varga T."/>
            <person name="Krizsan K."/>
            <person name="Foldi C."/>
            <person name="Dima B."/>
            <person name="Sanchez-Garcia M."/>
            <person name="Sanchez-Ramirez S."/>
            <person name="Szollosi G.J."/>
            <person name="Szarkandi J.G."/>
            <person name="Papp V."/>
            <person name="Albert L."/>
            <person name="Andreopoulos W."/>
            <person name="Angelini C."/>
            <person name="Antonin V."/>
            <person name="Barry K.W."/>
            <person name="Bougher N.L."/>
            <person name="Buchanan P."/>
            <person name="Buyck B."/>
            <person name="Bense V."/>
            <person name="Catcheside P."/>
            <person name="Chovatia M."/>
            <person name="Cooper J."/>
            <person name="Damon W."/>
            <person name="Desjardin D."/>
            <person name="Finy P."/>
            <person name="Geml J."/>
            <person name="Haridas S."/>
            <person name="Hughes K."/>
            <person name="Justo A."/>
            <person name="Karasinski D."/>
            <person name="Kautmanova I."/>
            <person name="Kiss B."/>
            <person name="Kocsube S."/>
            <person name="Kotiranta H."/>
            <person name="LaButti K.M."/>
            <person name="Lechner B.E."/>
            <person name="Liimatainen K."/>
            <person name="Lipzen A."/>
            <person name="Lukacs Z."/>
            <person name="Mihaltcheva S."/>
            <person name="Morgado L.N."/>
            <person name="Niskanen T."/>
            <person name="Noordeloos M.E."/>
            <person name="Ohm R.A."/>
            <person name="Ortiz-Santana B."/>
            <person name="Ovrebo C."/>
            <person name="Racz N."/>
            <person name="Riley R."/>
            <person name="Savchenko A."/>
            <person name="Shiryaev A."/>
            <person name="Soop K."/>
            <person name="Spirin V."/>
            <person name="Szebenyi C."/>
            <person name="Tomsovsky M."/>
            <person name="Tulloss R.E."/>
            <person name="Uehling J."/>
            <person name="Grigoriev I.V."/>
            <person name="Vagvolgyi C."/>
            <person name="Papp T."/>
            <person name="Martin F.M."/>
            <person name="Miettinen O."/>
            <person name="Hibbett D.S."/>
            <person name="Nagy L.G."/>
        </authorList>
    </citation>
    <scope>NUCLEOTIDE SEQUENCE [LARGE SCALE GENOMIC DNA]</scope>
    <source>
        <strain evidence="1 2">CBS 962.96</strain>
    </source>
</reference>